<name>A0A5C6ENW6_9BACT</name>
<organism evidence="1 2">
    <name type="scientific">Rubripirellula tenax</name>
    <dbReference type="NCBI Taxonomy" id="2528015"/>
    <lineage>
        <taxon>Bacteria</taxon>
        <taxon>Pseudomonadati</taxon>
        <taxon>Planctomycetota</taxon>
        <taxon>Planctomycetia</taxon>
        <taxon>Pirellulales</taxon>
        <taxon>Pirellulaceae</taxon>
        <taxon>Rubripirellula</taxon>
    </lineage>
</organism>
<proteinExistence type="predicted"/>
<comment type="caution">
    <text evidence="1">The sequence shown here is derived from an EMBL/GenBank/DDBJ whole genome shotgun (WGS) entry which is preliminary data.</text>
</comment>
<gene>
    <name evidence="1" type="ORF">Poly51_40450</name>
</gene>
<dbReference type="EMBL" id="SJPW01000005">
    <property type="protein sequence ID" value="TWU50752.1"/>
    <property type="molecule type" value="Genomic_DNA"/>
</dbReference>
<reference evidence="1 2" key="1">
    <citation type="submission" date="2019-02" db="EMBL/GenBank/DDBJ databases">
        <title>Deep-cultivation of Planctomycetes and their phenomic and genomic characterization uncovers novel biology.</title>
        <authorList>
            <person name="Wiegand S."/>
            <person name="Jogler M."/>
            <person name="Boedeker C."/>
            <person name="Pinto D."/>
            <person name="Vollmers J."/>
            <person name="Rivas-Marin E."/>
            <person name="Kohn T."/>
            <person name="Peeters S.H."/>
            <person name="Heuer A."/>
            <person name="Rast P."/>
            <person name="Oberbeckmann S."/>
            <person name="Bunk B."/>
            <person name="Jeske O."/>
            <person name="Meyerdierks A."/>
            <person name="Storesund J.E."/>
            <person name="Kallscheuer N."/>
            <person name="Luecker S."/>
            <person name="Lage O.M."/>
            <person name="Pohl T."/>
            <person name="Merkel B.J."/>
            <person name="Hornburger P."/>
            <person name="Mueller R.-W."/>
            <person name="Bruemmer F."/>
            <person name="Labrenz M."/>
            <person name="Spormann A.M."/>
            <person name="Op Den Camp H."/>
            <person name="Overmann J."/>
            <person name="Amann R."/>
            <person name="Jetten M.S.M."/>
            <person name="Mascher T."/>
            <person name="Medema M.H."/>
            <person name="Devos D.P."/>
            <person name="Kaster A.-K."/>
            <person name="Ovreas L."/>
            <person name="Rohde M."/>
            <person name="Galperin M.Y."/>
            <person name="Jogler C."/>
        </authorList>
    </citation>
    <scope>NUCLEOTIDE SEQUENCE [LARGE SCALE GENOMIC DNA]</scope>
    <source>
        <strain evidence="1 2">Poly51</strain>
    </source>
</reference>
<keyword evidence="2" id="KW-1185">Reference proteome</keyword>
<protein>
    <submittedName>
        <fullName evidence="1">Uncharacterized protein</fullName>
    </submittedName>
</protein>
<dbReference type="AlphaFoldDB" id="A0A5C6ENW6"/>
<evidence type="ECO:0000313" key="2">
    <source>
        <dbReference type="Proteomes" id="UP000318288"/>
    </source>
</evidence>
<dbReference type="Proteomes" id="UP000318288">
    <property type="component" value="Unassembled WGS sequence"/>
</dbReference>
<evidence type="ECO:0000313" key="1">
    <source>
        <dbReference type="EMBL" id="TWU50752.1"/>
    </source>
</evidence>
<sequence>MYGLLHSILSRGAHNMVFTLGLRHTFACLATGAGIGTITHDSNSTASFGAVS</sequence>
<accession>A0A5C6ENW6</accession>